<evidence type="ECO:0000256" key="1">
    <source>
        <dbReference type="ARBA" id="ARBA00022614"/>
    </source>
</evidence>
<organism evidence="3 4">
    <name type="scientific">Mucor saturninus</name>
    <dbReference type="NCBI Taxonomy" id="64648"/>
    <lineage>
        <taxon>Eukaryota</taxon>
        <taxon>Fungi</taxon>
        <taxon>Fungi incertae sedis</taxon>
        <taxon>Mucoromycota</taxon>
        <taxon>Mucoromycotina</taxon>
        <taxon>Mucoromycetes</taxon>
        <taxon>Mucorales</taxon>
        <taxon>Mucorineae</taxon>
        <taxon>Mucoraceae</taxon>
        <taxon>Mucor</taxon>
    </lineage>
</organism>
<reference evidence="3" key="1">
    <citation type="submission" date="2020-12" db="EMBL/GenBank/DDBJ databases">
        <title>Metabolic potential, ecology and presence of endohyphal bacteria is reflected in genomic diversity of Mucoromycotina.</title>
        <authorList>
            <person name="Muszewska A."/>
            <person name="Okrasinska A."/>
            <person name="Steczkiewicz K."/>
            <person name="Drgas O."/>
            <person name="Orlowska M."/>
            <person name="Perlinska-Lenart U."/>
            <person name="Aleksandrzak-Piekarczyk T."/>
            <person name="Szatraj K."/>
            <person name="Zielenkiewicz U."/>
            <person name="Pilsyk S."/>
            <person name="Malc E."/>
            <person name="Mieczkowski P."/>
            <person name="Kruszewska J.S."/>
            <person name="Biernat P."/>
            <person name="Pawlowska J."/>
        </authorList>
    </citation>
    <scope>NUCLEOTIDE SEQUENCE</scope>
    <source>
        <strain evidence="3">WA0000017839</strain>
    </source>
</reference>
<protein>
    <recommendedName>
        <fullName evidence="5">L domain-like protein</fullName>
    </recommendedName>
</protein>
<dbReference type="InterPro" id="IPR050216">
    <property type="entry name" value="LRR_domain-containing"/>
</dbReference>
<evidence type="ECO:0008006" key="5">
    <source>
        <dbReference type="Google" id="ProtNLM"/>
    </source>
</evidence>
<dbReference type="Pfam" id="PF13855">
    <property type="entry name" value="LRR_8"/>
    <property type="match status" value="1"/>
</dbReference>
<dbReference type="PROSITE" id="PS51450">
    <property type="entry name" value="LRR"/>
    <property type="match status" value="2"/>
</dbReference>
<keyword evidence="1" id="KW-0433">Leucine-rich repeat</keyword>
<dbReference type="SMART" id="SM00369">
    <property type="entry name" value="LRR_TYP"/>
    <property type="match status" value="3"/>
</dbReference>
<evidence type="ECO:0000256" key="2">
    <source>
        <dbReference type="ARBA" id="ARBA00022737"/>
    </source>
</evidence>
<proteinExistence type="predicted"/>
<comment type="caution">
    <text evidence="3">The sequence shown here is derived from an EMBL/GenBank/DDBJ whole genome shotgun (WGS) entry which is preliminary data.</text>
</comment>
<name>A0A8H7UV50_9FUNG</name>
<dbReference type="SUPFAM" id="SSF52058">
    <property type="entry name" value="L domain-like"/>
    <property type="match status" value="1"/>
</dbReference>
<dbReference type="PANTHER" id="PTHR48051:SF52">
    <property type="entry name" value="LEUCINE-RICH REPEAT PROTEIN 1"/>
    <property type="match status" value="1"/>
</dbReference>
<evidence type="ECO:0000313" key="3">
    <source>
        <dbReference type="EMBL" id="KAG2196820.1"/>
    </source>
</evidence>
<keyword evidence="4" id="KW-1185">Reference proteome</keyword>
<dbReference type="OrthoDB" id="660555at2759"/>
<dbReference type="Gene3D" id="3.80.10.10">
    <property type="entry name" value="Ribonuclease Inhibitor"/>
    <property type="match status" value="1"/>
</dbReference>
<dbReference type="PRINTS" id="PR00019">
    <property type="entry name" value="LEURICHRPT"/>
</dbReference>
<dbReference type="GO" id="GO:0005737">
    <property type="term" value="C:cytoplasm"/>
    <property type="evidence" value="ECO:0007669"/>
    <property type="project" value="TreeGrafter"/>
</dbReference>
<accession>A0A8H7UV50</accession>
<keyword evidence="2" id="KW-0677">Repeat</keyword>
<dbReference type="InterPro" id="IPR003591">
    <property type="entry name" value="Leu-rich_rpt_typical-subtyp"/>
</dbReference>
<dbReference type="EMBL" id="JAEPRD010000139">
    <property type="protein sequence ID" value="KAG2196820.1"/>
    <property type="molecule type" value="Genomic_DNA"/>
</dbReference>
<evidence type="ECO:0000313" key="4">
    <source>
        <dbReference type="Proteomes" id="UP000603453"/>
    </source>
</evidence>
<dbReference type="InterPro" id="IPR032675">
    <property type="entry name" value="LRR_dom_sf"/>
</dbReference>
<dbReference type="PANTHER" id="PTHR48051">
    <property type="match status" value="1"/>
</dbReference>
<sequence length="346" mass="39569">MSSNFTIRTLTRSIDHFPMHHLFSPTALDHDLTYVDKTYYNASHNLAMITKPTNEKQSASSVHALVLNRTISLVTSISRLDLRNIGLFVLPTQVSLLTRLTQLDLSHNKLTKLPSSMDQLKHLKHLDISHNRLSQLPSGIYSLCKLTHFDMSHNPVRRVSANLARLMELSLLDLSSTEIISIPAELLTTLSMTTIKLENCQQLVVDELEQELVHNPPSLVETCARQMIQPILSDLIQNKKAKKKQQREREASYQRLPNHLLHYLSRPKACSTCGGPYFQSSVTRYRIVQRQDESWVPVEYKLCSAHWNNEKDRILALFSDIPQRALPRTTEPCRLRLVPSSHLQDA</sequence>
<dbReference type="Proteomes" id="UP000603453">
    <property type="component" value="Unassembled WGS sequence"/>
</dbReference>
<dbReference type="InterPro" id="IPR001611">
    <property type="entry name" value="Leu-rich_rpt"/>
</dbReference>
<gene>
    <name evidence="3" type="ORF">INT47_002747</name>
</gene>
<dbReference type="AlphaFoldDB" id="A0A8H7UV50"/>